<dbReference type="Gene3D" id="3.30.530.20">
    <property type="match status" value="1"/>
</dbReference>
<accession>A0A1C6X0E9</accession>
<name>A0A1C6X0E9_PLACE</name>
<reference evidence="3" key="1">
    <citation type="submission" date="2016-08" db="EMBL/GenBank/DDBJ databases">
        <authorList>
            <consortium name="Pathogen Informatics"/>
        </authorList>
    </citation>
    <scope>NUCLEOTIDE SEQUENCE</scope>
    <source>
        <strain evidence="3">DS</strain>
    </source>
</reference>
<evidence type="ECO:0000256" key="2">
    <source>
        <dbReference type="SAM" id="SignalP"/>
    </source>
</evidence>
<dbReference type="NCBIfam" id="TIGR01599">
    <property type="entry name" value="PYST-A"/>
    <property type="match status" value="1"/>
</dbReference>
<proteinExistence type="predicted"/>
<dbReference type="SUPFAM" id="SSF55961">
    <property type="entry name" value="Bet v1-like"/>
    <property type="match status" value="1"/>
</dbReference>
<keyword evidence="2" id="KW-0732">Signal</keyword>
<organism evidence="3">
    <name type="scientific">Plasmodium chabaudi adami</name>
    <dbReference type="NCBI Taxonomy" id="5826"/>
    <lineage>
        <taxon>Eukaryota</taxon>
        <taxon>Sar</taxon>
        <taxon>Alveolata</taxon>
        <taxon>Apicomplexa</taxon>
        <taxon>Aconoidasida</taxon>
        <taxon>Haemosporida</taxon>
        <taxon>Plasmodiidae</taxon>
        <taxon>Plasmodium</taxon>
        <taxon>Plasmodium (Vinckeia)</taxon>
    </lineage>
</organism>
<dbReference type="AlphaFoldDB" id="A0A1C6X0E9"/>
<sequence>MNKGYIKIALAILAVTGYMQNIAFANEAVEPTNSSNEEAKKQKLKVKHTKEPNETEEAKKAREAKELAEAIDLMAEALIFAKKHAEQTDDYIFYGEDDGATIHFKPVKYTEIGKIVFTIPNADSYGDIVKMLWDPNAEKKFNDSFIKGIISRKYNENLAIIQQHYHGPVWTTYYNAIVNKVKLSEDETVILLVSSDVNDHNPAKITDGMNYVNPIITSANSFMYDVDSDESVIIGRLHKMYLNLVAIFIKKEADGVKITQLASVQHPYIPNTPEPVETLRDMTATLLLNTTKIGDIIKQE</sequence>
<feature type="region of interest" description="Disordered" evidence="1">
    <location>
        <begin position="30"/>
        <end position="59"/>
    </location>
</feature>
<dbReference type="InterPro" id="IPR006486">
    <property type="entry name" value="PYST_A"/>
</dbReference>
<feature type="chain" id="PRO_5008750319" evidence="2">
    <location>
        <begin position="26"/>
        <end position="300"/>
    </location>
</feature>
<feature type="compositionally biased region" description="Basic and acidic residues" evidence="1">
    <location>
        <begin position="49"/>
        <end position="59"/>
    </location>
</feature>
<dbReference type="InterPro" id="IPR023393">
    <property type="entry name" value="START-like_dom_sf"/>
</dbReference>
<protein>
    <submittedName>
        <fullName evidence="3">Fam-a protein</fullName>
    </submittedName>
</protein>
<dbReference type="EMBL" id="FMIN01000584">
    <property type="protein sequence ID" value="SCL96056.1"/>
    <property type="molecule type" value="Genomic_DNA"/>
</dbReference>
<evidence type="ECO:0000313" key="3">
    <source>
        <dbReference type="EMBL" id="SCL96056.1"/>
    </source>
</evidence>
<dbReference type="Proteomes" id="UP000507536">
    <property type="component" value="Unassembled WGS sequence"/>
</dbReference>
<evidence type="ECO:0000256" key="1">
    <source>
        <dbReference type="SAM" id="MobiDB-lite"/>
    </source>
</evidence>
<feature type="signal peptide" evidence="2">
    <location>
        <begin position="1"/>
        <end position="25"/>
    </location>
</feature>
<gene>
    <name evidence="3" type="ORF">PCHDS_000567700</name>
</gene>